<dbReference type="PANTHER" id="PTHR43409">
    <property type="entry name" value="ANAEROBIC MAGNESIUM-PROTOPORPHYRIN IX MONOMETHYL ESTER CYCLASE-RELATED"/>
    <property type="match status" value="1"/>
</dbReference>
<dbReference type="Gene3D" id="3.80.30.20">
    <property type="entry name" value="tm_1862 like domain"/>
    <property type="match status" value="1"/>
</dbReference>
<keyword evidence="5" id="KW-0411">Iron-sulfur</keyword>
<accession>A0A382IUW1</accession>
<evidence type="ECO:0000256" key="4">
    <source>
        <dbReference type="ARBA" id="ARBA00023004"/>
    </source>
</evidence>
<evidence type="ECO:0000256" key="1">
    <source>
        <dbReference type="ARBA" id="ARBA00001966"/>
    </source>
</evidence>
<dbReference type="InterPro" id="IPR051198">
    <property type="entry name" value="BchE-like"/>
</dbReference>
<keyword evidence="2" id="KW-0949">S-adenosyl-L-methionine</keyword>
<dbReference type="GO" id="GO:0005829">
    <property type="term" value="C:cytosol"/>
    <property type="evidence" value="ECO:0007669"/>
    <property type="project" value="TreeGrafter"/>
</dbReference>
<dbReference type="InterPro" id="IPR058240">
    <property type="entry name" value="rSAM_sf"/>
</dbReference>
<evidence type="ECO:0000259" key="6">
    <source>
        <dbReference type="PROSITE" id="PS51918"/>
    </source>
</evidence>
<gene>
    <name evidence="7" type="ORF">METZ01_LOCUS255821</name>
</gene>
<feature type="domain" description="Radical SAM core" evidence="6">
    <location>
        <begin position="186"/>
        <end position="354"/>
    </location>
</feature>
<evidence type="ECO:0000256" key="3">
    <source>
        <dbReference type="ARBA" id="ARBA00022723"/>
    </source>
</evidence>
<name>A0A382IUW1_9ZZZZ</name>
<evidence type="ECO:0000313" key="7">
    <source>
        <dbReference type="EMBL" id="SVC02967.1"/>
    </source>
</evidence>
<dbReference type="EMBL" id="UINC01069521">
    <property type="protein sequence ID" value="SVC02967.1"/>
    <property type="molecule type" value="Genomic_DNA"/>
</dbReference>
<keyword evidence="4" id="KW-0408">Iron</keyword>
<dbReference type="GO" id="GO:0003824">
    <property type="term" value="F:catalytic activity"/>
    <property type="evidence" value="ECO:0007669"/>
    <property type="project" value="InterPro"/>
</dbReference>
<dbReference type="InterPro" id="IPR023404">
    <property type="entry name" value="rSAM_horseshoe"/>
</dbReference>
<dbReference type="Pfam" id="PF04055">
    <property type="entry name" value="Radical_SAM"/>
    <property type="match status" value="1"/>
</dbReference>
<dbReference type="PROSITE" id="PS51918">
    <property type="entry name" value="RADICAL_SAM"/>
    <property type="match status" value="1"/>
</dbReference>
<reference evidence="7" key="1">
    <citation type="submission" date="2018-05" db="EMBL/GenBank/DDBJ databases">
        <authorList>
            <person name="Lanie J.A."/>
            <person name="Ng W.-L."/>
            <person name="Kazmierczak K.M."/>
            <person name="Andrzejewski T.M."/>
            <person name="Davidsen T.M."/>
            <person name="Wayne K.J."/>
            <person name="Tettelin H."/>
            <person name="Glass J.I."/>
            <person name="Rusch D."/>
            <person name="Podicherti R."/>
            <person name="Tsui H.-C.T."/>
            <person name="Winkler M.E."/>
        </authorList>
    </citation>
    <scope>NUCLEOTIDE SEQUENCE</scope>
</reference>
<dbReference type="SFLD" id="SFLDS00029">
    <property type="entry name" value="Radical_SAM"/>
    <property type="match status" value="1"/>
</dbReference>
<organism evidence="7">
    <name type="scientific">marine metagenome</name>
    <dbReference type="NCBI Taxonomy" id="408172"/>
    <lineage>
        <taxon>unclassified sequences</taxon>
        <taxon>metagenomes</taxon>
        <taxon>ecological metagenomes</taxon>
    </lineage>
</organism>
<dbReference type="InterPro" id="IPR007197">
    <property type="entry name" value="rSAM"/>
</dbReference>
<sequence>EDEFVYQQLGPHYLQSFLKQDEIPSDILVFYEQSNVRNKRESGEINEISLDDLNMLFLGVDGNSKDTAFDSNIFQNYDIVALSVMSPQATDAYLISQLINSLYPHITTVIGGSHPRYYQTQVESLPESMAFDFIVPQDGWVPIYKIATGQIRKTKKSIVLIDNSLKLTELPAPSRPLSLMERYNFDIAGVPAYHTITALGCPFTCNFCESGREKVRKFSESMIDQDLSVMAEAHQSLNHKKKAVMFFDDVGLMNPKQVEALSGQVKKHNYTTWRAFTHAYLVVRFKERLLVPFVETGGRRIGMGLETGSQRSLDLINKRNGKKQFVEEHFEAVKIANDLGIAVDAFTMIYPWED</sequence>
<dbReference type="PANTHER" id="PTHR43409:SF7">
    <property type="entry name" value="BLL1977 PROTEIN"/>
    <property type="match status" value="1"/>
</dbReference>
<feature type="non-terminal residue" evidence="7">
    <location>
        <position position="354"/>
    </location>
</feature>
<evidence type="ECO:0000256" key="5">
    <source>
        <dbReference type="ARBA" id="ARBA00023014"/>
    </source>
</evidence>
<protein>
    <recommendedName>
        <fullName evidence="6">Radical SAM core domain-containing protein</fullName>
    </recommendedName>
</protein>
<feature type="non-terminal residue" evidence="7">
    <location>
        <position position="1"/>
    </location>
</feature>
<dbReference type="SFLD" id="SFLDG01082">
    <property type="entry name" value="B12-binding_domain_containing"/>
    <property type="match status" value="1"/>
</dbReference>
<dbReference type="GO" id="GO:0046872">
    <property type="term" value="F:metal ion binding"/>
    <property type="evidence" value="ECO:0007669"/>
    <property type="project" value="UniProtKB-KW"/>
</dbReference>
<proteinExistence type="predicted"/>
<keyword evidence="3" id="KW-0479">Metal-binding</keyword>
<evidence type="ECO:0000256" key="2">
    <source>
        <dbReference type="ARBA" id="ARBA00022691"/>
    </source>
</evidence>
<dbReference type="GO" id="GO:0051536">
    <property type="term" value="F:iron-sulfur cluster binding"/>
    <property type="evidence" value="ECO:0007669"/>
    <property type="project" value="UniProtKB-KW"/>
</dbReference>
<dbReference type="Gene3D" id="3.40.50.280">
    <property type="entry name" value="Cobalamin-binding domain"/>
    <property type="match status" value="1"/>
</dbReference>
<dbReference type="AlphaFoldDB" id="A0A382IUW1"/>
<comment type="cofactor">
    <cofactor evidence="1">
        <name>[4Fe-4S] cluster</name>
        <dbReference type="ChEBI" id="CHEBI:49883"/>
    </cofactor>
</comment>
<dbReference type="SUPFAM" id="SSF102114">
    <property type="entry name" value="Radical SAM enzymes"/>
    <property type="match status" value="1"/>
</dbReference>